<organism evidence="1">
    <name type="scientific">marine sediment metagenome</name>
    <dbReference type="NCBI Taxonomy" id="412755"/>
    <lineage>
        <taxon>unclassified sequences</taxon>
        <taxon>metagenomes</taxon>
        <taxon>ecological metagenomes</taxon>
    </lineage>
</organism>
<proteinExistence type="predicted"/>
<dbReference type="AlphaFoldDB" id="A0A0F9H0M8"/>
<protein>
    <submittedName>
        <fullName evidence="1">Uncharacterized protein</fullName>
    </submittedName>
</protein>
<gene>
    <name evidence="1" type="ORF">LCGC14_1843900</name>
</gene>
<reference evidence="1" key="1">
    <citation type="journal article" date="2015" name="Nature">
        <title>Complex archaea that bridge the gap between prokaryotes and eukaryotes.</title>
        <authorList>
            <person name="Spang A."/>
            <person name="Saw J.H."/>
            <person name="Jorgensen S.L."/>
            <person name="Zaremba-Niedzwiedzka K."/>
            <person name="Martijn J."/>
            <person name="Lind A.E."/>
            <person name="van Eijk R."/>
            <person name="Schleper C."/>
            <person name="Guy L."/>
            <person name="Ettema T.J."/>
        </authorList>
    </citation>
    <scope>NUCLEOTIDE SEQUENCE</scope>
</reference>
<accession>A0A0F9H0M8</accession>
<dbReference type="EMBL" id="LAZR01018418">
    <property type="protein sequence ID" value="KKL96491.1"/>
    <property type="molecule type" value="Genomic_DNA"/>
</dbReference>
<name>A0A0F9H0M8_9ZZZZ</name>
<comment type="caution">
    <text evidence="1">The sequence shown here is derived from an EMBL/GenBank/DDBJ whole genome shotgun (WGS) entry which is preliminary data.</text>
</comment>
<evidence type="ECO:0000313" key="1">
    <source>
        <dbReference type="EMBL" id="KKL96491.1"/>
    </source>
</evidence>
<sequence length="55" mass="6417">MYIKLNKICRGVYDYSLLTSEEEELRLTSCITSKQEAMKMAKKLAKNLNIKFRGN</sequence>